<feature type="region of interest" description="Disordered" evidence="1">
    <location>
        <begin position="240"/>
        <end position="261"/>
    </location>
</feature>
<name>Q9FL30_ARATH</name>
<evidence type="ECO:0000313" key="3">
    <source>
        <dbReference type="EMBL" id="AED95368.1"/>
    </source>
</evidence>
<dbReference type="TAIR" id="AT5G46310"/>
<evidence type="ECO:0000313" key="2">
    <source>
        <dbReference type="Araport" id="AT5G46310"/>
    </source>
</evidence>
<reference evidence="3 5" key="2">
    <citation type="journal article" date="2000" name="Nature">
        <title>Sequence and analysis of chromosome 5 of the plant Arabidopsis thaliana.</title>
        <authorList>
            <consortium name="Kazusa DNA Research Institute"/>
            <consortium name="Cold Spring Harbor and Washington University in St Louis Sequencing Consortium"/>
            <consortium name="European Union Arabidopsis Genome Sequencing Consortium"/>
            <person name="Tabata S."/>
            <person name="Kaneko T."/>
            <person name="Nakamura Y."/>
            <person name="Kotani H."/>
            <person name="Kato T."/>
            <person name="Asamizu E."/>
            <person name="Miyajima N."/>
            <person name="Sasamoto S."/>
            <person name="Kimura T."/>
            <person name="Hosouchi T."/>
            <person name="Kawashima K."/>
            <person name="Kohara M."/>
            <person name="Matsumoto M."/>
            <person name="Matsuno A."/>
            <person name="Muraki A."/>
            <person name="Nakayama S."/>
            <person name="Nakazaki N."/>
            <person name="Naruo K."/>
            <person name="Okumura S."/>
            <person name="Shinpo S."/>
            <person name="Takeuchi C."/>
            <person name="Wada T."/>
            <person name="Watanabe A."/>
            <person name="Yamada M."/>
            <person name="Yasuda M."/>
            <person name="Sato S."/>
            <person name="de la Bastide M."/>
            <person name="Huang E."/>
            <person name="Spiegel L."/>
            <person name="Gnoj L."/>
            <person name="O'Shaughnessy A."/>
            <person name="Preston R."/>
            <person name="Habermann K."/>
            <person name="Murray J."/>
            <person name="Johnson D."/>
            <person name="Rohlfing T."/>
            <person name="Nelson J."/>
            <person name="Stoneking T."/>
            <person name="Pepin K."/>
            <person name="Spieth J."/>
            <person name="Sekhon M."/>
            <person name="Armstrong J."/>
            <person name="Becker M."/>
            <person name="Belter E."/>
            <person name="Cordum H."/>
            <person name="Cordes M."/>
            <person name="Courtney L."/>
            <person name="Courtney W."/>
            <person name="Dante M."/>
            <person name="Du H."/>
            <person name="Edwards J."/>
            <person name="Fryman J."/>
            <person name="Haakensen B."/>
            <person name="Lamar E."/>
            <person name="Latreille P."/>
            <person name="Leonard S."/>
            <person name="Meyer R."/>
            <person name="Mulvaney E."/>
            <person name="Ozersky P."/>
            <person name="Riley A."/>
            <person name="Strowmatt C."/>
            <person name="Wagner-McPherson C."/>
            <person name="Wollam A."/>
            <person name="Yoakum M."/>
            <person name="Bell M."/>
            <person name="Dedhia N."/>
            <person name="Parnell L."/>
            <person name="Shah R."/>
            <person name="Rodriguez M."/>
            <person name="See L.H."/>
            <person name="Vil D."/>
            <person name="Baker J."/>
            <person name="Kirchoff K."/>
            <person name="Toth K."/>
            <person name="King L."/>
            <person name="Bahret A."/>
            <person name="Miller B."/>
            <person name="Marra M."/>
            <person name="Martienssen R."/>
            <person name="McCombie W.R."/>
            <person name="Wilson R.K."/>
            <person name="Murphy G."/>
            <person name="Bancroft I."/>
            <person name="Volckaert G."/>
            <person name="Wambutt R."/>
            <person name="Dusterhoft A."/>
            <person name="Stiekema W."/>
            <person name="Pohl T."/>
            <person name="Entian K.D."/>
            <person name="Terryn N."/>
            <person name="Hartley N."/>
            <person name="Bent E."/>
            <person name="Johnson S."/>
            <person name="Langham S.A."/>
            <person name="McCullagh B."/>
            <person name="Robben J."/>
            <person name="Grymonprez B."/>
            <person name="Zimmermann W."/>
            <person name="Ramsperger U."/>
            <person name="Wedler H."/>
            <person name="Balke K."/>
            <person name="Wedler E."/>
            <person name="Peters S."/>
            <person name="van Staveren M."/>
            <person name="Dirkse W."/>
            <person name="Mooijman P."/>
            <person name="Lankhorst R.K."/>
            <person name="Weitzenegger T."/>
            <person name="Bothe G."/>
            <person name="Rose M."/>
            <person name="Hauf J."/>
            <person name="Berneiser S."/>
            <person name="Hempel S."/>
            <person name="Feldpausch M."/>
            <person name="Lamberth S."/>
            <person name="Villarroel R."/>
            <person name="Gielen J."/>
            <person name="Ardiles W."/>
            <person name="Bents O."/>
            <person name="Lemcke K."/>
            <person name="Kolesov G."/>
            <person name="Mayer K."/>
            <person name="Rudd S."/>
            <person name="Schoof H."/>
            <person name="Schueller C."/>
            <person name="Zaccaria P."/>
            <person name="Mewes H.W."/>
            <person name="Bevan M."/>
            <person name="Fransz P."/>
        </authorList>
    </citation>
    <scope>NUCLEOTIDE SEQUENCE [LARGE SCALE GENOMIC DNA]</scope>
    <source>
        <strain evidence="5">cv. Columbia</strain>
    </source>
</reference>
<evidence type="ECO:0000313" key="4">
    <source>
        <dbReference type="EMBL" id="BAB11086.1"/>
    </source>
</evidence>
<dbReference type="KEGG" id="ath:AT5G46310"/>
<dbReference type="Araport" id="AT5G46310"/>
<sequence length="372" mass="41937">MVRVPPFKPSKEGDPKLETFKDNLDSIVRFGIGEELRVSSTPLDAMEHQSPAKDLESAVANQSDLKGKTSKYPLLDLSFKDSVAGFDSLDLFWRTPNFVGYIEEPLDIYLRDSFNYVGSFRHVSVAAEPSVKESESVVSEPFVSDSSISCHTEVNMRDDHQKHKGEKAKKKTLNDEIVSLSSCRRAEEKKCDDEEDKEGVDKSVDDSLSTEEATMSKFCFFCVDFLANLSSLNQQVLDKKQQKNMATKRRSDETKTCSTSNKKNKNVLVSPRRLEAETWLSLPYPYHHYPIKYQIMQSSIQMQHSGIGTEPLVTFVGQNRLNQPIGGIVGLSEFPQVIQELYSLPNAPPLPNLNLQIHPQPHLGGRVRKEQP</sequence>
<dbReference type="AlphaFoldDB" id="Q9FL30"/>
<dbReference type="STRING" id="3702.Q9FL30"/>
<reference evidence="5" key="5">
    <citation type="journal article" date="2017" name="Plant J.">
        <title>Araport11: a complete reannotation of the Arabidopsis thaliana reference genome.</title>
        <authorList>
            <person name="Cheng C.Y."/>
            <person name="Krishnakumar V."/>
            <person name="Chan A.P."/>
            <person name="Thibaud-Nissen F."/>
            <person name="Schobel S."/>
            <person name="Town C.D."/>
        </authorList>
    </citation>
    <scope>GENOME REANNOTATION</scope>
    <source>
        <strain evidence="5">cv. Columbia</strain>
    </source>
</reference>
<keyword evidence="5" id="KW-1185">Reference proteome</keyword>
<dbReference type="OMA" id="QKNMATK"/>
<dbReference type="HOGENOM" id="CLU_744652_0_0_1"/>
<protein>
    <submittedName>
        <fullName evidence="3">WRKY family transcription factor</fullName>
    </submittedName>
</protein>
<evidence type="ECO:0000256" key="1">
    <source>
        <dbReference type="SAM" id="MobiDB-lite"/>
    </source>
</evidence>
<dbReference type="PaxDb" id="3702-AT5G46310.1"/>
<organism evidence="4">
    <name type="scientific">Arabidopsis thaliana</name>
    <name type="common">Mouse-ear cress</name>
    <dbReference type="NCBI Taxonomy" id="3702"/>
    <lineage>
        <taxon>Eukaryota</taxon>
        <taxon>Viridiplantae</taxon>
        <taxon>Streptophyta</taxon>
        <taxon>Embryophyta</taxon>
        <taxon>Tracheophyta</taxon>
        <taxon>Spermatophyta</taxon>
        <taxon>Magnoliopsida</taxon>
        <taxon>eudicotyledons</taxon>
        <taxon>Gunneridae</taxon>
        <taxon>Pentapetalae</taxon>
        <taxon>rosids</taxon>
        <taxon>malvids</taxon>
        <taxon>Brassicales</taxon>
        <taxon>Brassicaceae</taxon>
        <taxon>Camelineae</taxon>
        <taxon>Arabidopsis</taxon>
    </lineage>
</organism>
<dbReference type="EMBL" id="AB010698">
    <property type="protein sequence ID" value="BAB11086.1"/>
    <property type="molecule type" value="Genomic_DNA"/>
</dbReference>
<accession>Q9FL30</accession>
<dbReference type="Proteomes" id="UP000006548">
    <property type="component" value="Chromosome 5"/>
</dbReference>
<reference evidence="3" key="3">
    <citation type="submission" date="2011-02" db="EMBL/GenBank/DDBJ databases">
        <authorList>
            <consortium name="TAIR"/>
            <person name="Swarbreck D."/>
            <person name="Lamesch P."/>
            <person name="Wilks C."/>
            <person name="Huala E."/>
        </authorList>
    </citation>
    <scope>NUCLEOTIDE SEQUENCE</scope>
</reference>
<reference evidence="4" key="1">
    <citation type="journal article" date="1998" name="DNA Res.">
        <title>Structural analysis of Arabidopsis thaliana chromosome 5. V. Sequence features of the regions of 1,381,565 bp covered by twenty one physically assigned P1 and TAC clones.</title>
        <authorList>
            <person name="Kaneko T."/>
            <person name="Kotani H."/>
            <person name="Nakamura Y."/>
            <person name="Sato S."/>
            <person name="Asamizu E."/>
            <person name="Miyajima N."/>
            <person name="Tabata S."/>
        </authorList>
    </citation>
    <scope>NUCLEOTIDE SEQUENCE [LARGE SCALE GENOMIC DNA]</scope>
</reference>
<reference evidence="3" key="4">
    <citation type="submission" date="2016-05" db="EMBL/GenBank/DDBJ databases">
        <authorList>
            <person name="Krishnakumar V."/>
            <person name="Cheng C.-Y."/>
            <person name="Chan A.P."/>
            <person name="Schobel S."/>
            <person name="Kim M."/>
            <person name="Ferlanti E.S."/>
            <person name="Belyaeva I."/>
            <person name="Rosen B.D."/>
            <person name="Micklem G."/>
            <person name="Miller J.R."/>
            <person name="Vaughn M."/>
            <person name="Town C.D."/>
        </authorList>
    </citation>
    <scope>NUCLEOTIDE SEQUENCE</scope>
</reference>
<dbReference type="RefSeq" id="NP_199443.1">
    <property type="nucleotide sequence ID" value="NM_124001.1"/>
</dbReference>
<dbReference type="ExpressionAtlas" id="Q9FL30">
    <property type="expression patterns" value="baseline and differential"/>
</dbReference>
<gene>
    <name evidence="3" type="primary">MPL12.9</name>
    <name evidence="3" type="synonym">MPL12_9</name>
    <name evidence="2 3" type="ordered locus">At5g46310</name>
</gene>
<dbReference type="GeneID" id="834674"/>
<proteinExistence type="predicted"/>
<evidence type="ECO:0000313" key="5">
    <source>
        <dbReference type="Proteomes" id="UP000006548"/>
    </source>
</evidence>
<dbReference type="EMBL" id="CP002688">
    <property type="protein sequence ID" value="AED95368.1"/>
    <property type="molecule type" value="Genomic_DNA"/>
</dbReference>
<dbReference type="iPTMnet" id="Q9FL30"/>